<dbReference type="AlphaFoldDB" id="A0A0D9Y5X1"/>
<proteinExistence type="predicted"/>
<name>A0A0D9Y5X1_9ORYZ</name>
<dbReference type="STRING" id="40148.A0A0D9Y5X1"/>
<dbReference type="Gramene" id="OGLUM01G10240.1">
    <property type="protein sequence ID" value="OGLUM01G10240.1"/>
    <property type="gene ID" value="OGLUM01G10240"/>
</dbReference>
<dbReference type="HOGENOM" id="CLU_2112899_0_0_1"/>
<keyword evidence="3" id="KW-1185">Reference proteome</keyword>
<dbReference type="SMART" id="SM00848">
    <property type="entry name" value="Inhibitor_I29"/>
    <property type="match status" value="1"/>
</dbReference>
<feature type="domain" description="Cathepsin propeptide inhibitor" evidence="1">
    <location>
        <begin position="31"/>
        <end position="87"/>
    </location>
</feature>
<reference evidence="2" key="1">
    <citation type="submission" date="2013-08" db="EMBL/GenBank/DDBJ databases">
        <title>Oryza genome evolution.</title>
        <authorList>
            <person name="Wing R.A."/>
            <person name="Panaud O."/>
            <person name="Oliveira A.C."/>
        </authorList>
    </citation>
    <scope>NUCLEOTIDE SEQUENCE</scope>
</reference>
<dbReference type="Proteomes" id="UP000026961">
    <property type="component" value="Chromosome 1"/>
</dbReference>
<dbReference type="EnsemblPlants" id="OGLUM01G10240.1">
    <property type="protein sequence ID" value="OGLUM01G10240.1"/>
    <property type="gene ID" value="OGLUM01G10240"/>
</dbReference>
<protein>
    <recommendedName>
        <fullName evidence="1">Cathepsin propeptide inhibitor domain-containing protein</fullName>
    </recommendedName>
</protein>
<dbReference type="SUPFAM" id="SSF54001">
    <property type="entry name" value="Cysteine proteinases"/>
    <property type="match status" value="1"/>
</dbReference>
<organism evidence="2">
    <name type="scientific">Oryza glumipatula</name>
    <dbReference type="NCBI Taxonomy" id="40148"/>
    <lineage>
        <taxon>Eukaryota</taxon>
        <taxon>Viridiplantae</taxon>
        <taxon>Streptophyta</taxon>
        <taxon>Embryophyta</taxon>
        <taxon>Tracheophyta</taxon>
        <taxon>Spermatophyta</taxon>
        <taxon>Magnoliopsida</taxon>
        <taxon>Liliopsida</taxon>
        <taxon>Poales</taxon>
        <taxon>Poaceae</taxon>
        <taxon>BOP clade</taxon>
        <taxon>Oryzoideae</taxon>
        <taxon>Oryzeae</taxon>
        <taxon>Oryzinae</taxon>
        <taxon>Oryza</taxon>
    </lineage>
</organism>
<evidence type="ECO:0000259" key="1">
    <source>
        <dbReference type="SMART" id="SM00848"/>
    </source>
</evidence>
<dbReference type="InterPro" id="IPR013201">
    <property type="entry name" value="Prot_inhib_I29"/>
</dbReference>
<reference evidence="2" key="3">
    <citation type="submission" date="2018-05" db="EMBL/GenBank/DDBJ databases">
        <title>OgluRS3 (Oryza glumaepatula Reference Sequence Version 3).</title>
        <authorList>
            <person name="Zhang J."/>
            <person name="Kudrna D."/>
            <person name="Lee S."/>
            <person name="Talag J."/>
            <person name="Welchert J."/>
            <person name="Wing R.A."/>
        </authorList>
    </citation>
    <scope>NUCLEOTIDE SEQUENCE [LARGE SCALE GENOMIC DNA]</scope>
</reference>
<dbReference type="Gene3D" id="1.10.287.2250">
    <property type="match status" value="1"/>
</dbReference>
<dbReference type="Pfam" id="PF08246">
    <property type="entry name" value="Inhibitor_I29"/>
    <property type="match status" value="1"/>
</dbReference>
<evidence type="ECO:0000313" key="3">
    <source>
        <dbReference type="Proteomes" id="UP000026961"/>
    </source>
</evidence>
<evidence type="ECO:0000313" key="2">
    <source>
        <dbReference type="EnsemblPlants" id="OGLUM01G10240.1"/>
    </source>
</evidence>
<dbReference type="eggNOG" id="KOG1542">
    <property type="taxonomic scope" value="Eukaryota"/>
</dbReference>
<reference evidence="2" key="2">
    <citation type="submission" date="2015-04" db="UniProtKB">
        <authorList>
            <consortium name="EnsemblPlants"/>
        </authorList>
    </citation>
    <scope>IDENTIFICATION</scope>
</reference>
<dbReference type="InterPro" id="IPR038765">
    <property type="entry name" value="Papain-like_cys_pep_sf"/>
</dbReference>
<sequence>MPLGPLVEVKLEGIFVKLDGRPPGLLPEAQFAAFVRRHWREYSGPEEYAWRLRVFAANLTRAAAHQVLDPTLRHSVTPFSDLIREEFEAWFTGLAANGDDEAADAGHGGGGRPPCYLRFGATGAP</sequence>
<accession>A0A0D9Y5X1</accession>